<gene>
    <name evidence="2" type="ORF">NZD86_09375</name>
</gene>
<name>A0ABY6Z8P4_9BACL</name>
<dbReference type="EMBL" id="CP104064">
    <property type="protein sequence ID" value="WAH39174.1"/>
    <property type="molecule type" value="Genomic_DNA"/>
</dbReference>
<feature type="domain" description="DUF3291" evidence="1">
    <location>
        <begin position="2"/>
        <end position="141"/>
    </location>
</feature>
<reference evidence="2" key="1">
    <citation type="submission" date="2022-08" db="EMBL/GenBank/DDBJ databases">
        <title>Alicyclobacillus dauci DSM2870, complete genome.</title>
        <authorList>
            <person name="Wang Q."/>
            <person name="Cai R."/>
            <person name="Wang Z."/>
        </authorList>
    </citation>
    <scope>NUCLEOTIDE SEQUENCE</scope>
    <source>
        <strain evidence="2">DSM 28700</strain>
    </source>
</reference>
<dbReference type="RefSeq" id="WP_268046831.1">
    <property type="nucleotide sequence ID" value="NZ_CP104064.1"/>
</dbReference>
<sequence length="154" mass="18370">MALYTCPKLERPYDNPANKSFEELGGRIMEKVKDVPGHIRFVYEMPEPMPWPNYINTETDYPALTLSVWEDIDSLFTFSYRDNLHASALRQRKDWFKRSDHPIYVLWYVEDPNTVDYHEAVERMNFLCEHGPSPYAFDFHHLYNQQGNVMQKSK</sequence>
<dbReference type="InterPro" id="IPR021708">
    <property type="entry name" value="DUF3291"/>
</dbReference>
<dbReference type="Pfam" id="PF11695">
    <property type="entry name" value="DUF3291"/>
    <property type="match status" value="1"/>
</dbReference>
<evidence type="ECO:0000313" key="2">
    <source>
        <dbReference type="EMBL" id="WAH39174.1"/>
    </source>
</evidence>
<proteinExistence type="predicted"/>
<evidence type="ECO:0000259" key="1">
    <source>
        <dbReference type="Pfam" id="PF11695"/>
    </source>
</evidence>
<protein>
    <submittedName>
        <fullName evidence="2">DUF3291 domain-containing protein</fullName>
    </submittedName>
</protein>
<keyword evidence="3" id="KW-1185">Reference proteome</keyword>
<organism evidence="2 3">
    <name type="scientific">Alicyclobacillus dauci</name>
    <dbReference type="NCBI Taxonomy" id="1475485"/>
    <lineage>
        <taxon>Bacteria</taxon>
        <taxon>Bacillati</taxon>
        <taxon>Bacillota</taxon>
        <taxon>Bacilli</taxon>
        <taxon>Bacillales</taxon>
        <taxon>Alicyclobacillaceae</taxon>
        <taxon>Alicyclobacillus</taxon>
    </lineage>
</organism>
<evidence type="ECO:0000313" key="3">
    <source>
        <dbReference type="Proteomes" id="UP001164803"/>
    </source>
</evidence>
<dbReference type="Proteomes" id="UP001164803">
    <property type="component" value="Chromosome"/>
</dbReference>
<accession>A0ABY6Z8P4</accession>